<dbReference type="EMBL" id="FRBN01000002">
    <property type="protein sequence ID" value="SHK90070.1"/>
    <property type="molecule type" value="Genomic_DNA"/>
</dbReference>
<keyword evidence="2" id="KW-1185">Reference proteome</keyword>
<proteinExistence type="predicted"/>
<protein>
    <submittedName>
        <fullName evidence="1">Uncharacterized protein</fullName>
    </submittedName>
</protein>
<organism evidence="1 2">
    <name type="scientific">Roseovarius marisflavi</name>
    <dbReference type="NCBI Taxonomy" id="1054996"/>
    <lineage>
        <taxon>Bacteria</taxon>
        <taxon>Pseudomonadati</taxon>
        <taxon>Pseudomonadota</taxon>
        <taxon>Alphaproteobacteria</taxon>
        <taxon>Rhodobacterales</taxon>
        <taxon>Roseobacteraceae</taxon>
        <taxon>Roseovarius</taxon>
    </lineage>
</organism>
<dbReference type="Proteomes" id="UP000184191">
    <property type="component" value="Unassembled WGS sequence"/>
</dbReference>
<dbReference type="AlphaFoldDB" id="A0A1M6W8C8"/>
<sequence>MRHAAYLSTSRHGIFYFRLPIPSELHPVAAIRANDSTADLCWRSFCSRSLSSHLQRDFCLDADRISNAVIQHGHQTQLQTALFLHGDGTRMEKDEMGHRCNWIDVWIC</sequence>
<evidence type="ECO:0000313" key="2">
    <source>
        <dbReference type="Proteomes" id="UP000184191"/>
    </source>
</evidence>
<evidence type="ECO:0000313" key="1">
    <source>
        <dbReference type="EMBL" id="SHK90070.1"/>
    </source>
</evidence>
<reference evidence="2" key="1">
    <citation type="submission" date="2016-11" db="EMBL/GenBank/DDBJ databases">
        <authorList>
            <person name="Varghese N."/>
            <person name="Submissions S."/>
        </authorList>
    </citation>
    <scope>NUCLEOTIDE SEQUENCE [LARGE SCALE GENOMIC DNA]</scope>
    <source>
        <strain evidence="2">DSM 29327</strain>
    </source>
</reference>
<gene>
    <name evidence="1" type="ORF">SAMN05444414_102183</name>
</gene>
<accession>A0A1M6W8C8</accession>
<name>A0A1M6W8C8_9RHOB</name>